<dbReference type="InterPro" id="IPR042104">
    <property type="entry name" value="PKS_dehydratase_sf"/>
</dbReference>
<feature type="region of interest" description="N-terminal hotdog fold" evidence="1">
    <location>
        <position position="1"/>
    </location>
</feature>
<name>A0A0F4Z6Y0_RASE3</name>
<comment type="caution">
    <text evidence="1">Lacks conserved residue(s) required for the propagation of feature annotation.</text>
</comment>
<dbReference type="RefSeq" id="XP_013332458.1">
    <property type="nucleotide sequence ID" value="XM_013477004.1"/>
</dbReference>
<proteinExistence type="predicted"/>
<dbReference type="Proteomes" id="UP000053958">
    <property type="component" value="Unassembled WGS sequence"/>
</dbReference>
<dbReference type="PROSITE" id="PS52019">
    <property type="entry name" value="PKS_MFAS_DH"/>
    <property type="match status" value="1"/>
</dbReference>
<evidence type="ECO:0000313" key="4">
    <source>
        <dbReference type="Proteomes" id="UP000053958"/>
    </source>
</evidence>
<gene>
    <name evidence="3" type="ORF">T310_0049</name>
</gene>
<dbReference type="GeneID" id="25312113"/>
<comment type="caution">
    <text evidence="3">The sequence shown here is derived from an EMBL/GenBank/DDBJ whole genome shotgun (WGS) entry which is preliminary data.</text>
</comment>
<dbReference type="Gene3D" id="3.10.129.110">
    <property type="entry name" value="Polyketide synthase dehydratase"/>
    <property type="match status" value="1"/>
</dbReference>
<reference evidence="3 4" key="1">
    <citation type="submission" date="2015-04" db="EMBL/GenBank/DDBJ databases">
        <authorList>
            <person name="Heijne W.H."/>
            <person name="Fedorova N.D."/>
            <person name="Nierman W.C."/>
            <person name="Vollebregt A.W."/>
            <person name="Zhao Z."/>
            <person name="Wu L."/>
            <person name="Kumar M."/>
            <person name="Stam H."/>
            <person name="van den Berg M.A."/>
            <person name="Pel H.J."/>
        </authorList>
    </citation>
    <scope>NUCLEOTIDE SEQUENCE [LARGE SCALE GENOMIC DNA]</scope>
    <source>
        <strain evidence="3 4">CBS 393.64</strain>
    </source>
</reference>
<dbReference type="Pfam" id="PF14765">
    <property type="entry name" value="PS-DH"/>
    <property type="match status" value="1"/>
</dbReference>
<dbReference type="InterPro" id="IPR049551">
    <property type="entry name" value="PKS_DH_C"/>
</dbReference>
<evidence type="ECO:0000259" key="2">
    <source>
        <dbReference type="PROSITE" id="PS52019"/>
    </source>
</evidence>
<sequence>MADIGIVYGPEFQGLSNIVSSTMDNLAAAKIVNPPLHQNAAFLFHLACINTCLHLLLVTLAKGIRRNFRDLCIPTTIKDLAISQSALEMDAVAWSKGLDNLSVDCMADGKLALRLHGLKLTPMDGSKASKAEAHAAACLEWLPDFDMVDHATLFKGPPSIEEETRIQKIGRSLALPAAFCQVPRLAKNGDLAH</sequence>
<evidence type="ECO:0000313" key="3">
    <source>
        <dbReference type="EMBL" id="KKA25846.1"/>
    </source>
</evidence>
<accession>A0A0F4Z6Y0</accession>
<protein>
    <submittedName>
        <fullName evidence="3">Polyketide synthase</fullName>
    </submittedName>
</protein>
<keyword evidence="4" id="KW-1185">Reference proteome</keyword>
<dbReference type="STRING" id="1408163.A0A0F4Z6Y0"/>
<dbReference type="AlphaFoldDB" id="A0A0F4Z6Y0"/>
<dbReference type="InterPro" id="IPR049900">
    <property type="entry name" value="PKS_mFAS_DH"/>
</dbReference>
<evidence type="ECO:0000256" key="1">
    <source>
        <dbReference type="PROSITE-ProRule" id="PRU01363"/>
    </source>
</evidence>
<feature type="domain" description="PKS/mFAS DH" evidence="2">
    <location>
        <begin position="1"/>
        <end position="129"/>
    </location>
</feature>
<feature type="region of interest" description="C-terminal hotdog fold" evidence="1">
    <location>
        <begin position="1"/>
        <end position="129"/>
    </location>
</feature>
<dbReference type="OrthoDB" id="329835at2759"/>
<dbReference type="EMBL" id="LASV01000007">
    <property type="protein sequence ID" value="KKA25846.1"/>
    <property type="molecule type" value="Genomic_DNA"/>
</dbReference>
<organism evidence="3 4">
    <name type="scientific">Rasamsonia emersonii (strain ATCC 16479 / CBS 393.64 / IMI 116815)</name>
    <dbReference type="NCBI Taxonomy" id="1408163"/>
    <lineage>
        <taxon>Eukaryota</taxon>
        <taxon>Fungi</taxon>
        <taxon>Dikarya</taxon>
        <taxon>Ascomycota</taxon>
        <taxon>Pezizomycotina</taxon>
        <taxon>Eurotiomycetes</taxon>
        <taxon>Eurotiomycetidae</taxon>
        <taxon>Eurotiales</taxon>
        <taxon>Trichocomaceae</taxon>
        <taxon>Rasamsonia</taxon>
    </lineage>
</organism>